<reference evidence="2" key="1">
    <citation type="submission" date="2022-11" db="UniProtKB">
        <authorList>
            <consortium name="WormBaseParasite"/>
        </authorList>
    </citation>
    <scope>IDENTIFICATION</scope>
</reference>
<proteinExistence type="predicted"/>
<organism evidence="1 2">
    <name type="scientific">Romanomermis culicivorax</name>
    <name type="common">Nematode worm</name>
    <dbReference type="NCBI Taxonomy" id="13658"/>
    <lineage>
        <taxon>Eukaryota</taxon>
        <taxon>Metazoa</taxon>
        <taxon>Ecdysozoa</taxon>
        <taxon>Nematoda</taxon>
        <taxon>Enoplea</taxon>
        <taxon>Dorylaimia</taxon>
        <taxon>Mermithida</taxon>
        <taxon>Mermithoidea</taxon>
        <taxon>Mermithidae</taxon>
        <taxon>Romanomermis</taxon>
    </lineage>
</organism>
<protein>
    <submittedName>
        <fullName evidence="2">Uncharacterized protein</fullName>
    </submittedName>
</protein>
<dbReference type="Proteomes" id="UP000887565">
    <property type="component" value="Unplaced"/>
</dbReference>
<name>A0A915JS05_ROMCU</name>
<sequence length="139" mass="15258">AKIFVSATSNRTKNRAAPKNAPHVRTFVRCPKSTINAIGKKLWAKLRRTKKRPFFRPCPTGVCGASINCGSCRGAFARTSTVNASAVATRSNPTKMAPNVCPLECARFKKIVTPCLDDTRVVLFFCSSCWFFLVGINTQ</sequence>
<evidence type="ECO:0000313" key="2">
    <source>
        <dbReference type="WBParaSite" id="nRc.2.0.1.t29085-RA"/>
    </source>
</evidence>
<keyword evidence="1" id="KW-1185">Reference proteome</keyword>
<dbReference type="AlphaFoldDB" id="A0A915JS05"/>
<accession>A0A915JS05</accession>
<dbReference type="WBParaSite" id="nRc.2.0.1.t29085-RA">
    <property type="protein sequence ID" value="nRc.2.0.1.t29085-RA"/>
    <property type="gene ID" value="nRc.2.0.1.g29085"/>
</dbReference>
<evidence type="ECO:0000313" key="1">
    <source>
        <dbReference type="Proteomes" id="UP000887565"/>
    </source>
</evidence>